<dbReference type="GO" id="GO:0005886">
    <property type="term" value="C:plasma membrane"/>
    <property type="evidence" value="ECO:0007669"/>
    <property type="project" value="UniProtKB-SubCell"/>
</dbReference>
<dbReference type="PROSITE" id="PS50035">
    <property type="entry name" value="PLD"/>
    <property type="match status" value="2"/>
</dbReference>
<evidence type="ECO:0000313" key="11">
    <source>
        <dbReference type="EMBL" id="RFP77139.1"/>
    </source>
</evidence>
<feature type="active site" evidence="9">
    <location>
        <position position="120"/>
    </location>
</feature>
<feature type="active site" evidence="9">
    <location>
        <position position="312"/>
    </location>
</feature>
<dbReference type="Pfam" id="PF13091">
    <property type="entry name" value="PLDc_2"/>
    <property type="match status" value="2"/>
</dbReference>
<keyword evidence="5 9" id="KW-0443">Lipid metabolism</keyword>
<protein>
    <recommendedName>
        <fullName evidence="9">Cardiolipin synthase B</fullName>
        <shortName evidence="9">CL synthase</shortName>
        <ecNumber evidence="9">2.7.8.-</ecNumber>
    </recommendedName>
</protein>
<dbReference type="AlphaFoldDB" id="A0A372EFF1"/>
<reference evidence="11 12" key="1">
    <citation type="submission" date="2018-08" db="EMBL/GenBank/DDBJ databases">
        <title>Hydrogenophaga sp. LA-38 isolated from sludge.</title>
        <authorList>
            <person name="Im W.-T."/>
        </authorList>
    </citation>
    <scope>NUCLEOTIDE SEQUENCE [LARGE SCALE GENOMIC DNA]</scope>
    <source>
        <strain evidence="11 12">LA-38</strain>
    </source>
</reference>
<evidence type="ECO:0000256" key="8">
    <source>
        <dbReference type="ARBA" id="ARBA00023264"/>
    </source>
</evidence>
<dbReference type="CDD" id="cd09159">
    <property type="entry name" value="PLDc_ybhO_like_2"/>
    <property type="match status" value="1"/>
</dbReference>
<evidence type="ECO:0000256" key="2">
    <source>
        <dbReference type="ARBA" id="ARBA00022516"/>
    </source>
</evidence>
<evidence type="ECO:0000256" key="4">
    <source>
        <dbReference type="ARBA" id="ARBA00022737"/>
    </source>
</evidence>
<evidence type="ECO:0000256" key="3">
    <source>
        <dbReference type="ARBA" id="ARBA00022679"/>
    </source>
</evidence>
<dbReference type="GO" id="GO:0032049">
    <property type="term" value="P:cardiolipin biosynthetic process"/>
    <property type="evidence" value="ECO:0007669"/>
    <property type="project" value="InterPro"/>
</dbReference>
<comment type="caution">
    <text evidence="11">The sequence shown here is derived from an EMBL/GenBank/DDBJ whole genome shotgun (WGS) entry which is preliminary data.</text>
</comment>
<dbReference type="EC" id="2.7.8.-" evidence="9"/>
<dbReference type="PANTHER" id="PTHR21248">
    <property type="entry name" value="CARDIOLIPIN SYNTHASE"/>
    <property type="match status" value="1"/>
</dbReference>
<proteinExistence type="inferred from homology"/>
<organism evidence="11 12">
    <name type="scientific">Hydrogenophaga borbori</name>
    <dbReference type="NCBI Taxonomy" id="2294117"/>
    <lineage>
        <taxon>Bacteria</taxon>
        <taxon>Pseudomonadati</taxon>
        <taxon>Pseudomonadota</taxon>
        <taxon>Betaproteobacteria</taxon>
        <taxon>Burkholderiales</taxon>
        <taxon>Comamonadaceae</taxon>
        <taxon>Hydrogenophaga</taxon>
    </lineage>
</organism>
<keyword evidence="1 9" id="KW-1003">Cell membrane</keyword>
<evidence type="ECO:0000256" key="5">
    <source>
        <dbReference type="ARBA" id="ARBA00023098"/>
    </source>
</evidence>
<feature type="active site" evidence="9">
    <location>
        <position position="127"/>
    </location>
</feature>
<keyword evidence="7 9" id="KW-0594">Phospholipid biosynthesis</keyword>
<feature type="active site" evidence="9">
    <location>
        <position position="305"/>
    </location>
</feature>
<evidence type="ECO:0000256" key="6">
    <source>
        <dbReference type="ARBA" id="ARBA00023136"/>
    </source>
</evidence>
<evidence type="ECO:0000256" key="1">
    <source>
        <dbReference type="ARBA" id="ARBA00022475"/>
    </source>
</evidence>
<feature type="domain" description="PLD phosphodiesterase" evidence="10">
    <location>
        <begin position="300"/>
        <end position="327"/>
    </location>
</feature>
<gene>
    <name evidence="9 11" type="primary">clsB</name>
    <name evidence="11" type="ORF">DY262_17395</name>
</gene>
<keyword evidence="3 9" id="KW-0808">Transferase</keyword>
<dbReference type="HAMAP" id="MF_01917">
    <property type="entry name" value="Cardiolipin_synth_ClsB"/>
    <property type="match status" value="1"/>
</dbReference>
<comment type="similarity">
    <text evidence="9">Belongs to the phospholipase D family. Cardiolipin synthase subfamily. ClsB sub-subfamily.</text>
</comment>
<evidence type="ECO:0000259" key="10">
    <source>
        <dbReference type="PROSITE" id="PS50035"/>
    </source>
</evidence>
<sequence>MNTATRSMNSRWLPGNRIELLCCGEDYYPRVFQAIDAAKHAVLIETFIWFDDSVGRELRAALMRAAERGVEVHVLVDGWGSPDLGAEFTQGLLDAGVRLRAFEPVRRLFGARINMLGRMHNKLAVVDGRVAFVGGINYSRDHVIGLDPQAKLDYAVRLEGPLVEQIEAYCRTKLNTPQPPREMWLQRWRRLRQRRHADDSPRPDEGAVAAFVTRDNDRHTTDIERHYRAAIRSARSRILIANAYFFPGYRLVRDLRRAARRGVRVDLILQGNPDMPWVQRATMLLYEHLLRAGVRIHEYTERPLHAKVAVIDDHWATVGSSNLDPTSLSLNLEANVVVRDQAFAAVLRDTLDQVLRRSCEPVRLSRPGRLRSAWIVLRSLVVFHALRRFPAWARWAHHARPRVVPVQPEPAPMQGGR</sequence>
<name>A0A372EFF1_9BURK</name>
<evidence type="ECO:0000256" key="9">
    <source>
        <dbReference type="HAMAP-Rule" id="MF_01917"/>
    </source>
</evidence>
<keyword evidence="6 9" id="KW-0472">Membrane</keyword>
<dbReference type="InterPro" id="IPR025202">
    <property type="entry name" value="PLD-like_dom"/>
</dbReference>
<dbReference type="InterPro" id="IPR001736">
    <property type="entry name" value="PLipase_D/transphosphatidylase"/>
</dbReference>
<feature type="active site" evidence="9">
    <location>
        <position position="122"/>
    </location>
</feature>
<evidence type="ECO:0000313" key="12">
    <source>
        <dbReference type="Proteomes" id="UP000261931"/>
    </source>
</evidence>
<dbReference type="RefSeq" id="WP_116960369.1">
    <property type="nucleotide sequence ID" value="NZ_QVLS01000012.1"/>
</dbReference>
<dbReference type="SMART" id="SM00155">
    <property type="entry name" value="PLDc"/>
    <property type="match status" value="2"/>
</dbReference>
<dbReference type="Gene3D" id="3.30.870.10">
    <property type="entry name" value="Endonuclease Chain A"/>
    <property type="match status" value="2"/>
</dbReference>
<feature type="domain" description="PLD phosphodiesterase" evidence="10">
    <location>
        <begin position="115"/>
        <end position="142"/>
    </location>
</feature>
<dbReference type="Proteomes" id="UP000261931">
    <property type="component" value="Unassembled WGS sequence"/>
</dbReference>
<dbReference type="NCBIfam" id="NF008427">
    <property type="entry name" value="PRK11263.1"/>
    <property type="match status" value="1"/>
</dbReference>
<accession>A0A372EFF1</accession>
<keyword evidence="8 9" id="KW-1208">Phospholipid metabolism</keyword>
<evidence type="ECO:0000256" key="7">
    <source>
        <dbReference type="ARBA" id="ARBA00023209"/>
    </source>
</evidence>
<dbReference type="GO" id="GO:0008808">
    <property type="term" value="F:cardiolipin synthase activity"/>
    <property type="evidence" value="ECO:0007669"/>
    <property type="project" value="InterPro"/>
</dbReference>
<comment type="catalytic activity">
    <reaction evidence="9">
        <text>2 a 1,2-diacyl-sn-glycero-3-phospho-(1'-sn-glycerol) = a cardiolipin + glycerol</text>
        <dbReference type="Rhea" id="RHEA:31451"/>
        <dbReference type="ChEBI" id="CHEBI:17754"/>
        <dbReference type="ChEBI" id="CHEBI:62237"/>
        <dbReference type="ChEBI" id="CHEBI:64716"/>
    </reaction>
</comment>
<comment type="subcellular location">
    <subcellularLocation>
        <location evidence="9">Cell membrane</location>
        <topology evidence="9">Peripheral membrane protein</topology>
    </subcellularLocation>
</comment>
<feature type="active site" evidence="9">
    <location>
        <position position="307"/>
    </location>
</feature>
<dbReference type="SUPFAM" id="SSF56024">
    <property type="entry name" value="Phospholipase D/nuclease"/>
    <property type="match status" value="2"/>
</dbReference>
<keyword evidence="12" id="KW-1185">Reference proteome</keyword>
<dbReference type="InterPro" id="IPR030872">
    <property type="entry name" value="Cardiolipin_synth_ClsB"/>
</dbReference>
<dbReference type="EMBL" id="QVLS01000012">
    <property type="protein sequence ID" value="RFP77139.1"/>
    <property type="molecule type" value="Genomic_DNA"/>
</dbReference>
<dbReference type="CDD" id="cd09110">
    <property type="entry name" value="PLDc_CLS_1"/>
    <property type="match status" value="1"/>
</dbReference>
<dbReference type="PANTHER" id="PTHR21248:SF23">
    <property type="entry name" value="CARDIOLIPIN SYNTHASE B"/>
    <property type="match status" value="1"/>
</dbReference>
<comment type="function">
    <text evidence="9">Catalyzes the phosphatidyl group transfer from one phosphatidylglycerol molecule to another to form cardiolipin (CL) (diphosphatidylglycerol) and glycerol.</text>
</comment>
<keyword evidence="2 9" id="KW-0444">Lipid biosynthesis</keyword>
<keyword evidence="4" id="KW-0677">Repeat</keyword>